<protein>
    <submittedName>
        <fullName evidence="1">RidA family protein</fullName>
    </submittedName>
</protein>
<name>A0ABX2IVB4_9RHOB</name>
<sequence length="132" mass="14078">MRDVIFPSDKQAKYEAYGYSAAVKSGGFLFMSGQVGINASGSVISDPAAQFQLAFTNLGGVLEAAGCGFDDIVDITSFHVDMYEHFNAFASVKQSVFPNPPFPNWTAIGVVCLAEPDLLLEVKAIAKLASFT</sequence>
<dbReference type="PANTHER" id="PTHR11803">
    <property type="entry name" value="2-IMINOBUTANOATE/2-IMINOPROPANOATE DEAMINASE RIDA"/>
    <property type="match status" value="1"/>
</dbReference>
<gene>
    <name evidence="1" type="ORF">HRQ87_18960</name>
</gene>
<dbReference type="Pfam" id="PF01042">
    <property type="entry name" value="Ribonuc_L-PSP"/>
    <property type="match status" value="1"/>
</dbReference>
<dbReference type="Gene3D" id="3.30.1330.40">
    <property type="entry name" value="RutC-like"/>
    <property type="match status" value="1"/>
</dbReference>
<evidence type="ECO:0000313" key="2">
    <source>
        <dbReference type="Proteomes" id="UP000777935"/>
    </source>
</evidence>
<evidence type="ECO:0000313" key="1">
    <source>
        <dbReference type="EMBL" id="NSX56866.1"/>
    </source>
</evidence>
<dbReference type="EMBL" id="JABUFE010000021">
    <property type="protein sequence ID" value="NSX56866.1"/>
    <property type="molecule type" value="Genomic_DNA"/>
</dbReference>
<organism evidence="1 2">
    <name type="scientific">Parasulfitobacter algicola</name>
    <dbReference type="NCBI Taxonomy" id="2614809"/>
    <lineage>
        <taxon>Bacteria</taxon>
        <taxon>Pseudomonadati</taxon>
        <taxon>Pseudomonadota</taxon>
        <taxon>Alphaproteobacteria</taxon>
        <taxon>Rhodobacterales</taxon>
        <taxon>Roseobacteraceae</taxon>
        <taxon>Parasulfitobacter</taxon>
    </lineage>
</organism>
<dbReference type="InterPro" id="IPR038743">
    <property type="entry name" value="YjgH-like"/>
</dbReference>
<dbReference type="CDD" id="cd02198">
    <property type="entry name" value="YjgH_like"/>
    <property type="match status" value="1"/>
</dbReference>
<accession>A0ABX2IVB4</accession>
<dbReference type="InterPro" id="IPR006175">
    <property type="entry name" value="YjgF/YER057c/UK114"/>
</dbReference>
<dbReference type="RefSeq" id="WP_174140017.1">
    <property type="nucleotide sequence ID" value="NZ_JABUFE010000021.1"/>
</dbReference>
<proteinExistence type="predicted"/>
<dbReference type="Proteomes" id="UP000777935">
    <property type="component" value="Unassembled WGS sequence"/>
</dbReference>
<comment type="caution">
    <text evidence="1">The sequence shown here is derived from an EMBL/GenBank/DDBJ whole genome shotgun (WGS) entry which is preliminary data.</text>
</comment>
<dbReference type="InterPro" id="IPR035959">
    <property type="entry name" value="RutC-like_sf"/>
</dbReference>
<keyword evidence="2" id="KW-1185">Reference proteome</keyword>
<dbReference type="SUPFAM" id="SSF55298">
    <property type="entry name" value="YjgF-like"/>
    <property type="match status" value="1"/>
</dbReference>
<dbReference type="PANTHER" id="PTHR11803:SF44">
    <property type="entry name" value="RUTC FAMILY PROTEIN YJGH"/>
    <property type="match status" value="1"/>
</dbReference>
<reference evidence="1 2" key="1">
    <citation type="submission" date="2020-06" db="EMBL/GenBank/DDBJ databases">
        <title>Sulfitobacter algicola sp. nov., isolated from green algae.</title>
        <authorList>
            <person name="Wang C."/>
        </authorList>
    </citation>
    <scope>NUCLEOTIDE SEQUENCE [LARGE SCALE GENOMIC DNA]</scope>
    <source>
        <strain evidence="1 2">1151</strain>
    </source>
</reference>